<dbReference type="PANTHER" id="PTHR43649">
    <property type="entry name" value="ARABINOSE-BINDING PROTEIN-RELATED"/>
    <property type="match status" value="1"/>
</dbReference>
<evidence type="ECO:0000256" key="4">
    <source>
        <dbReference type="ARBA" id="ARBA00023139"/>
    </source>
</evidence>
<comment type="caution">
    <text evidence="7">The sequence shown here is derived from an EMBL/GenBank/DDBJ whole genome shotgun (WGS) entry which is preliminary data.</text>
</comment>
<keyword evidence="8" id="KW-1185">Reference proteome</keyword>
<evidence type="ECO:0000313" key="8">
    <source>
        <dbReference type="Proteomes" id="UP000564644"/>
    </source>
</evidence>
<evidence type="ECO:0000256" key="5">
    <source>
        <dbReference type="ARBA" id="ARBA00023288"/>
    </source>
</evidence>
<feature type="signal peptide" evidence="6">
    <location>
        <begin position="1"/>
        <end position="25"/>
    </location>
</feature>
<proteinExistence type="predicted"/>
<evidence type="ECO:0000313" key="7">
    <source>
        <dbReference type="EMBL" id="MBB6734628.1"/>
    </source>
</evidence>
<evidence type="ECO:0000256" key="1">
    <source>
        <dbReference type="ARBA" id="ARBA00022475"/>
    </source>
</evidence>
<organism evidence="7 8">
    <name type="scientific">Cohnella zeiphila</name>
    <dbReference type="NCBI Taxonomy" id="2761120"/>
    <lineage>
        <taxon>Bacteria</taxon>
        <taxon>Bacillati</taxon>
        <taxon>Bacillota</taxon>
        <taxon>Bacilli</taxon>
        <taxon>Bacillales</taxon>
        <taxon>Paenibacillaceae</taxon>
        <taxon>Cohnella</taxon>
    </lineage>
</organism>
<dbReference type="Gene3D" id="3.40.190.10">
    <property type="entry name" value="Periplasmic binding protein-like II"/>
    <property type="match status" value="2"/>
</dbReference>
<dbReference type="EMBL" id="JACJVO010000035">
    <property type="protein sequence ID" value="MBB6734628.1"/>
    <property type="molecule type" value="Genomic_DNA"/>
</dbReference>
<reference evidence="7 8" key="1">
    <citation type="submission" date="2020-08" db="EMBL/GenBank/DDBJ databases">
        <title>Cohnella phylogeny.</title>
        <authorList>
            <person name="Dunlap C."/>
        </authorList>
    </citation>
    <scope>NUCLEOTIDE SEQUENCE [LARGE SCALE GENOMIC DNA]</scope>
    <source>
        <strain evidence="7 8">CBP 2801</strain>
    </source>
</reference>
<dbReference type="InterPro" id="IPR050490">
    <property type="entry name" value="Bact_solute-bd_prot1"/>
</dbReference>
<name>A0A7X0SVG8_9BACL</name>
<dbReference type="InterPro" id="IPR006059">
    <property type="entry name" value="SBP"/>
</dbReference>
<dbReference type="AlphaFoldDB" id="A0A7X0SVG8"/>
<sequence>MKNKAKLASLAAVSMLALTVAGCKSSDDQAAGSASSSASGNSGGTLSFSVTLPSNGVDNAGSMVGQEWLKQMEAKLGKKIDIKYNYIPASEYDEKVKLMIASDDLPDLFMTPLFYDTTDMAKQGQILELSQYEKDMPNYMNYLNSVKNGLARVTNADGKMYKFMETSRPRFPADSGMLIQNGSSYRYDVFKDNNIKIPQTFDEFYDAAKKLKQLYPDKYPVNTRWNDLRMLFSADHIKADIFWDGSKYEYGIFDDGYKDALQFANKLYSEKLLDPEYTIDTDDTLKKKLLNGDNFMMMADWFTTPGDYTRTANDGKIFAISLYPDNPKYGTAWQEVANVNTPDLGWAQFCISSKAKNPEELIKFIDLQYTDDVTRLLSWGIEGTTYKIGDDGKPTFVDSIKNAPDPWVEGDKYGMRASKKHSPGLQMSVDSTAFVDFAPKDYTVFEGKYEEVPIEKSPFIRSLPMPSNKYIAPWFSEPPIQFTPDESQQISEIMNPVKTFVTEEQAKFVSGKNSFDDWSKFIDKVKKMGDIDKVLKIYNDAAQRVQSK</sequence>
<evidence type="ECO:0000256" key="2">
    <source>
        <dbReference type="ARBA" id="ARBA00022729"/>
    </source>
</evidence>
<evidence type="ECO:0000256" key="3">
    <source>
        <dbReference type="ARBA" id="ARBA00023136"/>
    </source>
</evidence>
<dbReference type="PANTHER" id="PTHR43649:SF33">
    <property type="entry name" value="POLYGALACTURONAN_RHAMNOGALACTURONAN-BINDING PROTEIN YTCQ"/>
    <property type="match status" value="1"/>
</dbReference>
<keyword evidence="3" id="KW-0472">Membrane</keyword>
<dbReference type="PROSITE" id="PS51257">
    <property type="entry name" value="PROKAR_LIPOPROTEIN"/>
    <property type="match status" value="1"/>
</dbReference>
<dbReference type="RefSeq" id="WP_185132292.1">
    <property type="nucleotide sequence ID" value="NZ_JACJVO010000035.1"/>
</dbReference>
<keyword evidence="1" id="KW-1003">Cell membrane</keyword>
<dbReference type="Proteomes" id="UP000564644">
    <property type="component" value="Unassembled WGS sequence"/>
</dbReference>
<feature type="chain" id="PRO_5039415050" evidence="6">
    <location>
        <begin position="26"/>
        <end position="548"/>
    </location>
</feature>
<dbReference type="Pfam" id="PF01547">
    <property type="entry name" value="SBP_bac_1"/>
    <property type="match status" value="1"/>
</dbReference>
<keyword evidence="4" id="KW-0564">Palmitate</keyword>
<dbReference type="SUPFAM" id="SSF53850">
    <property type="entry name" value="Periplasmic binding protein-like II"/>
    <property type="match status" value="1"/>
</dbReference>
<evidence type="ECO:0000256" key="6">
    <source>
        <dbReference type="SAM" id="SignalP"/>
    </source>
</evidence>
<accession>A0A7X0SVG8</accession>
<gene>
    <name evidence="7" type="ORF">H7C18_27245</name>
</gene>
<keyword evidence="5" id="KW-0449">Lipoprotein</keyword>
<protein>
    <submittedName>
        <fullName evidence="7">Extracellular solute-binding protein</fullName>
    </submittedName>
</protein>
<keyword evidence="2 6" id="KW-0732">Signal</keyword>